<accession>E0XSV1</accession>
<dbReference type="SUPFAM" id="SSF56935">
    <property type="entry name" value="Porins"/>
    <property type="match status" value="1"/>
</dbReference>
<dbReference type="GO" id="GO:0009279">
    <property type="term" value="C:cell outer membrane"/>
    <property type="evidence" value="ECO:0007669"/>
    <property type="project" value="UniProtKB-SubCell"/>
</dbReference>
<keyword evidence="9" id="KW-0472">Membrane</keyword>
<evidence type="ECO:0000256" key="10">
    <source>
        <dbReference type="ARBA" id="ARBA00023237"/>
    </source>
</evidence>
<feature type="chain" id="PRO_5003143136" evidence="11">
    <location>
        <begin position="21"/>
        <end position="357"/>
    </location>
</feature>
<evidence type="ECO:0000259" key="12">
    <source>
        <dbReference type="Pfam" id="PF13609"/>
    </source>
</evidence>
<evidence type="ECO:0000313" key="13">
    <source>
        <dbReference type="EMBL" id="ADI17469.1"/>
    </source>
</evidence>
<organism evidence="13">
    <name type="scientific">uncultured beta proteobacterium HF0130_04F21</name>
    <dbReference type="NCBI Taxonomy" id="710819"/>
    <lineage>
        <taxon>Bacteria</taxon>
        <taxon>Pseudomonadati</taxon>
        <taxon>Pseudomonadota</taxon>
        <taxon>Betaproteobacteria</taxon>
        <taxon>Nitrosomonadales</taxon>
        <taxon>Nitrosomonadaceae</taxon>
        <taxon>environmental samples</taxon>
    </lineage>
</organism>
<feature type="domain" description="Porin" evidence="12">
    <location>
        <begin position="7"/>
        <end position="323"/>
    </location>
</feature>
<evidence type="ECO:0000256" key="4">
    <source>
        <dbReference type="ARBA" id="ARBA00022452"/>
    </source>
</evidence>
<dbReference type="GO" id="GO:0006811">
    <property type="term" value="P:monoatomic ion transport"/>
    <property type="evidence" value="ECO:0007669"/>
    <property type="project" value="UniProtKB-KW"/>
</dbReference>
<dbReference type="InterPro" id="IPR023614">
    <property type="entry name" value="Porin_dom_sf"/>
</dbReference>
<keyword evidence="4" id="KW-1134">Transmembrane beta strand</keyword>
<keyword evidence="7" id="KW-0406">Ion transport</keyword>
<comment type="subunit">
    <text evidence="2">Homotrimer.</text>
</comment>
<evidence type="ECO:0000256" key="5">
    <source>
        <dbReference type="ARBA" id="ARBA00022692"/>
    </source>
</evidence>
<dbReference type="GO" id="GO:0046930">
    <property type="term" value="C:pore complex"/>
    <property type="evidence" value="ECO:0007669"/>
    <property type="project" value="UniProtKB-KW"/>
</dbReference>
<feature type="signal peptide" evidence="11">
    <location>
        <begin position="1"/>
        <end position="20"/>
    </location>
</feature>
<evidence type="ECO:0000256" key="6">
    <source>
        <dbReference type="ARBA" id="ARBA00022729"/>
    </source>
</evidence>
<comment type="subcellular location">
    <subcellularLocation>
        <location evidence="1">Cell outer membrane</location>
        <topology evidence="1">Multi-pass membrane protein</topology>
    </subcellularLocation>
</comment>
<proteinExistence type="predicted"/>
<keyword evidence="10" id="KW-0998">Cell outer membrane</keyword>
<evidence type="ECO:0000256" key="3">
    <source>
        <dbReference type="ARBA" id="ARBA00022448"/>
    </source>
</evidence>
<dbReference type="GO" id="GO:0015288">
    <property type="term" value="F:porin activity"/>
    <property type="evidence" value="ECO:0007669"/>
    <property type="project" value="UniProtKB-KW"/>
</dbReference>
<evidence type="ECO:0000256" key="7">
    <source>
        <dbReference type="ARBA" id="ARBA00023065"/>
    </source>
</evidence>
<dbReference type="AlphaFoldDB" id="E0XSV1"/>
<dbReference type="Pfam" id="PF13609">
    <property type="entry name" value="Porin_4"/>
    <property type="match status" value="1"/>
</dbReference>
<protein>
    <submittedName>
        <fullName evidence="13">Outer membrane protein (Porin)</fullName>
    </submittedName>
</protein>
<keyword evidence="8" id="KW-0626">Porin</keyword>
<evidence type="ECO:0000256" key="11">
    <source>
        <dbReference type="SAM" id="SignalP"/>
    </source>
</evidence>
<dbReference type="InterPro" id="IPR033900">
    <property type="entry name" value="Gram_neg_porin_domain"/>
</dbReference>
<evidence type="ECO:0000256" key="1">
    <source>
        <dbReference type="ARBA" id="ARBA00004571"/>
    </source>
</evidence>
<dbReference type="EMBL" id="GU474866">
    <property type="protein sequence ID" value="ADI17469.1"/>
    <property type="molecule type" value="Genomic_DNA"/>
</dbReference>
<keyword evidence="5" id="KW-0812">Transmembrane</keyword>
<dbReference type="InterPro" id="IPR050298">
    <property type="entry name" value="Gram-neg_bact_OMP"/>
</dbReference>
<dbReference type="PANTHER" id="PTHR34501:SF9">
    <property type="entry name" value="MAJOR OUTER MEMBRANE PROTEIN P.IA"/>
    <property type="match status" value="1"/>
</dbReference>
<reference evidence="13" key="1">
    <citation type="journal article" date="2011" name="Environ. Microbiol.">
        <title>Time-series analyses of Monterey Bay coastal microbial picoplankton using a 'genome proxy' microarray.</title>
        <authorList>
            <person name="Rich V.I."/>
            <person name="Pham V.D."/>
            <person name="Eppley J."/>
            <person name="Shi Y."/>
            <person name="DeLong E.F."/>
        </authorList>
    </citation>
    <scope>NUCLEOTIDE SEQUENCE</scope>
</reference>
<evidence type="ECO:0000256" key="2">
    <source>
        <dbReference type="ARBA" id="ARBA00011233"/>
    </source>
</evidence>
<sequence length="357" mass="37621">MKKSVIALACLTAFTNIAQAASVKAYGRLDAGITSISGVGANDESLTGLAYGPLSSSRWGLKGKEDLGGGFGAFFAIESEVHNDTGLSGGNNKTGSNAGSVYWKRKSIIGLKTNFGTFSLGLNKTIDKVLASKYDMIGSNFAGFKTISDYVAIGDRIDNAIFYESKELGTGGKIFFERQFGEVAGDSEENTRTGIAATFKFGDVNAFLAYSEAKGAGGADDWDQVGFGIQYKTPQKVVLKAQYWDLSNDTSADTSGLGFSADGEGYSLSVLGPISQHTKIGLGYHHSEQPDVSGESISITQLALLHSFSKKVTGYVMAGSLDNGSAANHELHKKGFSSQAGNGVDQDGFTIGMRVKF</sequence>
<keyword evidence="3" id="KW-0813">Transport</keyword>
<evidence type="ECO:0000256" key="8">
    <source>
        <dbReference type="ARBA" id="ARBA00023114"/>
    </source>
</evidence>
<dbReference type="CDD" id="cd00342">
    <property type="entry name" value="gram_neg_porins"/>
    <property type="match status" value="1"/>
</dbReference>
<dbReference type="Gene3D" id="2.40.160.10">
    <property type="entry name" value="Porin"/>
    <property type="match status" value="1"/>
</dbReference>
<keyword evidence="6 11" id="KW-0732">Signal</keyword>
<dbReference type="PANTHER" id="PTHR34501">
    <property type="entry name" value="PROTEIN YDDL-RELATED"/>
    <property type="match status" value="1"/>
</dbReference>
<evidence type="ECO:0000256" key="9">
    <source>
        <dbReference type="ARBA" id="ARBA00023136"/>
    </source>
</evidence>
<name>E0XSV1_9PROT</name>